<dbReference type="InterPro" id="IPR028431">
    <property type="entry name" value="NADP_DH_HndA-like"/>
</dbReference>
<keyword evidence="5" id="KW-0411">Iron-sulfur</keyword>
<reference evidence="7 8" key="1">
    <citation type="submission" date="2023-08" db="EMBL/GenBank/DDBJ databases">
        <authorList>
            <person name="Roldan D.M."/>
            <person name="Menes R.J."/>
        </authorList>
    </citation>
    <scope>NUCLEOTIDE SEQUENCE [LARGE SCALE GENOMIC DNA]</scope>
    <source>
        <strain evidence="7 8">CCM 2812</strain>
    </source>
</reference>
<evidence type="ECO:0000256" key="3">
    <source>
        <dbReference type="ARBA" id="ARBA00022723"/>
    </source>
</evidence>
<comment type="caution">
    <text evidence="7">The sequence shown here is derived from an EMBL/GenBank/DDBJ whole genome shotgun (WGS) entry which is preliminary data.</text>
</comment>
<dbReference type="PANTHER" id="PTHR43342">
    <property type="entry name" value="NADH-QUINONE OXIDOREDUCTASE, E SUBUNIT"/>
    <property type="match status" value="1"/>
</dbReference>
<dbReference type="Proteomes" id="UP001235760">
    <property type="component" value="Unassembled WGS sequence"/>
</dbReference>
<dbReference type="NCBIfam" id="NF004638">
    <property type="entry name" value="PRK05988.1"/>
    <property type="match status" value="1"/>
</dbReference>
<organism evidence="7 8">
    <name type="scientific">Leptothrix discophora</name>
    <dbReference type="NCBI Taxonomy" id="89"/>
    <lineage>
        <taxon>Bacteria</taxon>
        <taxon>Pseudomonadati</taxon>
        <taxon>Pseudomonadota</taxon>
        <taxon>Betaproteobacteria</taxon>
        <taxon>Burkholderiales</taxon>
        <taxon>Sphaerotilaceae</taxon>
        <taxon>Leptothrix</taxon>
    </lineage>
</organism>
<sequence length="175" mass="18461">MTTTPITPVLSADEAQALAGILAAHAGRPGALLPILHDVQHAFGHIPRASLAVIGRALNLSRAEVHGVVTYYDHFRTEPAGRHVIQVCRAEACQARGSEALWTHACRRTGCDEDRPTSADGQWTLEPVYCLGLCASGPSVQIGERLHARMNPASLDAKLAALDVAATAQGTEVSA</sequence>
<comment type="cofactor">
    <cofactor evidence="6">
        <name>[2Fe-2S] cluster</name>
        <dbReference type="ChEBI" id="CHEBI:190135"/>
    </cofactor>
</comment>
<dbReference type="InterPro" id="IPR002023">
    <property type="entry name" value="NuoE-like"/>
</dbReference>
<evidence type="ECO:0000313" key="8">
    <source>
        <dbReference type="Proteomes" id="UP001235760"/>
    </source>
</evidence>
<dbReference type="Pfam" id="PF01257">
    <property type="entry name" value="2Fe-2S_thioredx"/>
    <property type="match status" value="1"/>
</dbReference>
<name>A0ABT9FY04_LEPDI</name>
<dbReference type="Gene3D" id="1.10.10.1590">
    <property type="entry name" value="NADH-quinone oxidoreductase subunit E"/>
    <property type="match status" value="1"/>
</dbReference>
<evidence type="ECO:0000256" key="6">
    <source>
        <dbReference type="ARBA" id="ARBA00034078"/>
    </source>
</evidence>
<keyword evidence="2" id="KW-0001">2Fe-2S</keyword>
<proteinExistence type="inferred from homology"/>
<evidence type="ECO:0000313" key="7">
    <source>
        <dbReference type="EMBL" id="MDP4299091.1"/>
    </source>
</evidence>
<dbReference type="SUPFAM" id="SSF52833">
    <property type="entry name" value="Thioredoxin-like"/>
    <property type="match status" value="1"/>
</dbReference>
<dbReference type="EMBL" id="JAUZEE010000001">
    <property type="protein sequence ID" value="MDP4299091.1"/>
    <property type="molecule type" value="Genomic_DNA"/>
</dbReference>
<dbReference type="InterPro" id="IPR036249">
    <property type="entry name" value="Thioredoxin-like_sf"/>
</dbReference>
<dbReference type="CDD" id="cd03081">
    <property type="entry name" value="TRX_Fd_NuoE_FDH_gamma"/>
    <property type="match status" value="1"/>
</dbReference>
<keyword evidence="4" id="KW-0408">Iron</keyword>
<keyword evidence="3" id="KW-0479">Metal-binding</keyword>
<gene>
    <name evidence="7" type="ORF">Q8X39_00450</name>
</gene>
<dbReference type="RefSeq" id="WP_305747661.1">
    <property type="nucleotide sequence ID" value="NZ_JAUZEE010000001.1"/>
</dbReference>
<evidence type="ECO:0000256" key="4">
    <source>
        <dbReference type="ARBA" id="ARBA00023004"/>
    </source>
</evidence>
<dbReference type="Gene3D" id="3.40.30.10">
    <property type="entry name" value="Glutaredoxin"/>
    <property type="match status" value="1"/>
</dbReference>
<evidence type="ECO:0000256" key="2">
    <source>
        <dbReference type="ARBA" id="ARBA00022714"/>
    </source>
</evidence>
<protein>
    <submittedName>
        <fullName evidence="7">Formate dehydrogenase subunit gamma</fullName>
    </submittedName>
</protein>
<keyword evidence="8" id="KW-1185">Reference proteome</keyword>
<comment type="similarity">
    <text evidence="1">Belongs to the complex I 24 kDa subunit family.</text>
</comment>
<dbReference type="InterPro" id="IPR041921">
    <property type="entry name" value="NuoE_N"/>
</dbReference>
<evidence type="ECO:0000256" key="5">
    <source>
        <dbReference type="ARBA" id="ARBA00023014"/>
    </source>
</evidence>
<dbReference type="PIRSF" id="PIRSF000216">
    <property type="entry name" value="NADH_DH_24kDa"/>
    <property type="match status" value="1"/>
</dbReference>
<accession>A0ABT9FY04</accession>
<evidence type="ECO:0000256" key="1">
    <source>
        <dbReference type="ARBA" id="ARBA00010643"/>
    </source>
</evidence>
<dbReference type="PANTHER" id="PTHR43342:SF2">
    <property type="entry name" value="POTENTIAL NAD-REDUCING HYDROGENASE SUBUNIT"/>
    <property type="match status" value="1"/>
</dbReference>